<proteinExistence type="inferred from homology"/>
<dbReference type="PANTHER" id="PTHR21011:SF1">
    <property type="entry name" value="SMALL RIBOSOMAL SUBUNIT PROTEIN BS6M"/>
    <property type="match status" value="1"/>
</dbReference>
<dbReference type="HAMAP" id="MF_00360">
    <property type="entry name" value="Ribosomal_bS6"/>
    <property type="match status" value="1"/>
</dbReference>
<dbReference type="InterPro" id="IPR014717">
    <property type="entry name" value="Transl_elong_EF1B/ribsomal_bS6"/>
</dbReference>
<gene>
    <name evidence="2" type="ORF">LCGC14_1834240</name>
</gene>
<dbReference type="AlphaFoldDB" id="A0A0F9IUN8"/>
<dbReference type="Pfam" id="PF01250">
    <property type="entry name" value="Ribosomal_S6"/>
    <property type="match status" value="1"/>
</dbReference>
<dbReference type="CDD" id="cd00473">
    <property type="entry name" value="bS6"/>
    <property type="match status" value="1"/>
</dbReference>
<dbReference type="Gene3D" id="3.30.70.60">
    <property type="match status" value="1"/>
</dbReference>
<evidence type="ECO:0000256" key="1">
    <source>
        <dbReference type="ARBA" id="ARBA00009512"/>
    </source>
</evidence>
<dbReference type="InterPro" id="IPR020814">
    <property type="entry name" value="Ribosomal_S6_plastid/chlpt"/>
</dbReference>
<dbReference type="PANTHER" id="PTHR21011">
    <property type="entry name" value="MITOCHONDRIAL 28S RIBOSOMAL PROTEIN S6"/>
    <property type="match status" value="1"/>
</dbReference>
<dbReference type="GO" id="GO:0070181">
    <property type="term" value="F:small ribosomal subunit rRNA binding"/>
    <property type="evidence" value="ECO:0007669"/>
    <property type="project" value="TreeGrafter"/>
</dbReference>
<reference evidence="2" key="1">
    <citation type="journal article" date="2015" name="Nature">
        <title>Complex archaea that bridge the gap between prokaryotes and eukaryotes.</title>
        <authorList>
            <person name="Spang A."/>
            <person name="Saw J.H."/>
            <person name="Jorgensen S.L."/>
            <person name="Zaremba-Niedzwiedzka K."/>
            <person name="Martijn J."/>
            <person name="Lind A.E."/>
            <person name="van Eijk R."/>
            <person name="Schleper C."/>
            <person name="Guy L."/>
            <person name="Ettema T.J."/>
        </authorList>
    </citation>
    <scope>NUCLEOTIDE SEQUENCE</scope>
</reference>
<dbReference type="GO" id="GO:0006412">
    <property type="term" value="P:translation"/>
    <property type="evidence" value="ECO:0007669"/>
    <property type="project" value="InterPro"/>
</dbReference>
<dbReference type="NCBIfam" id="TIGR00166">
    <property type="entry name" value="S6"/>
    <property type="match status" value="1"/>
</dbReference>
<dbReference type="InterPro" id="IPR035980">
    <property type="entry name" value="Ribosomal_bS6_sf"/>
</dbReference>
<dbReference type="EMBL" id="LAZR01018163">
    <property type="protein sequence ID" value="KKL97460.1"/>
    <property type="molecule type" value="Genomic_DNA"/>
</dbReference>
<organism evidence="2">
    <name type="scientific">marine sediment metagenome</name>
    <dbReference type="NCBI Taxonomy" id="412755"/>
    <lineage>
        <taxon>unclassified sequences</taxon>
        <taxon>metagenomes</taxon>
        <taxon>ecological metagenomes</taxon>
    </lineage>
</organism>
<name>A0A0F9IUN8_9ZZZZ</name>
<sequence length="95" mass="10932">MRDYELVMIVSPEVEDDAVSSTVERVQQFIAEQGGQVKEVTPWGRRRLAYAIDRHREGSYVVAQLSLDPQRLQALEENLKLADDVIRHLVVKLEE</sequence>
<accession>A0A0F9IUN8</accession>
<dbReference type="InterPro" id="IPR000529">
    <property type="entry name" value="Ribosomal_bS6"/>
</dbReference>
<dbReference type="GO" id="GO:0005737">
    <property type="term" value="C:cytoplasm"/>
    <property type="evidence" value="ECO:0007669"/>
    <property type="project" value="UniProtKB-ARBA"/>
</dbReference>
<evidence type="ECO:0008006" key="3">
    <source>
        <dbReference type="Google" id="ProtNLM"/>
    </source>
</evidence>
<protein>
    <recommendedName>
        <fullName evidence="3">30S ribosomal protein S6</fullName>
    </recommendedName>
</protein>
<comment type="similarity">
    <text evidence="1">Belongs to the bacterial ribosomal protein bS6 family.</text>
</comment>
<evidence type="ECO:0000313" key="2">
    <source>
        <dbReference type="EMBL" id="KKL97460.1"/>
    </source>
</evidence>
<comment type="caution">
    <text evidence="2">The sequence shown here is derived from an EMBL/GenBank/DDBJ whole genome shotgun (WGS) entry which is preliminary data.</text>
</comment>
<dbReference type="GO" id="GO:0003735">
    <property type="term" value="F:structural constituent of ribosome"/>
    <property type="evidence" value="ECO:0007669"/>
    <property type="project" value="InterPro"/>
</dbReference>
<dbReference type="SUPFAM" id="SSF54995">
    <property type="entry name" value="Ribosomal protein S6"/>
    <property type="match status" value="1"/>
</dbReference>
<dbReference type="GO" id="GO:0005840">
    <property type="term" value="C:ribosome"/>
    <property type="evidence" value="ECO:0007669"/>
    <property type="project" value="InterPro"/>
</dbReference>